<dbReference type="GO" id="GO:0003677">
    <property type="term" value="F:DNA binding"/>
    <property type="evidence" value="ECO:0007669"/>
    <property type="project" value="UniProtKB-KW"/>
</dbReference>
<evidence type="ECO:0000259" key="1">
    <source>
        <dbReference type="PROSITE" id="PS50943"/>
    </source>
</evidence>
<dbReference type="CDD" id="cd00093">
    <property type="entry name" value="HTH_XRE"/>
    <property type="match status" value="1"/>
</dbReference>
<dbReference type="Proteomes" id="UP001549167">
    <property type="component" value="Unassembled WGS sequence"/>
</dbReference>
<dbReference type="SUPFAM" id="SSF47413">
    <property type="entry name" value="lambda repressor-like DNA-binding domains"/>
    <property type="match status" value="1"/>
</dbReference>
<name>A0ABV2KVP2_9BACI</name>
<keyword evidence="2" id="KW-0238">DNA-binding</keyword>
<comment type="caution">
    <text evidence="2">The sequence shown here is derived from an EMBL/GenBank/DDBJ whole genome shotgun (WGS) entry which is preliminary data.</text>
</comment>
<dbReference type="InterPro" id="IPR001387">
    <property type="entry name" value="Cro/C1-type_HTH"/>
</dbReference>
<dbReference type="Pfam" id="PF13443">
    <property type="entry name" value="HTH_26"/>
    <property type="match status" value="1"/>
</dbReference>
<gene>
    <name evidence="2" type="ORF">ABID56_001768</name>
</gene>
<feature type="domain" description="HTH cro/C1-type" evidence="1">
    <location>
        <begin position="17"/>
        <end position="73"/>
    </location>
</feature>
<dbReference type="RefSeq" id="WP_354220254.1">
    <property type="nucleotide sequence ID" value="NZ_JBEPMX010000008.1"/>
</dbReference>
<dbReference type="EMBL" id="JBEPMX010000008">
    <property type="protein sequence ID" value="MET3683659.1"/>
    <property type="molecule type" value="Genomic_DNA"/>
</dbReference>
<protein>
    <submittedName>
        <fullName evidence="2">DNA-binding Xre family transcriptional regulator</fullName>
    </submittedName>
</protein>
<dbReference type="SMART" id="SM00530">
    <property type="entry name" value="HTH_XRE"/>
    <property type="match status" value="1"/>
</dbReference>
<accession>A0ABV2KVP2</accession>
<organism evidence="2 3">
    <name type="scientific">Alkalibacillus flavidus</name>
    <dbReference type="NCBI Taxonomy" id="546021"/>
    <lineage>
        <taxon>Bacteria</taxon>
        <taxon>Bacillati</taxon>
        <taxon>Bacillota</taxon>
        <taxon>Bacilli</taxon>
        <taxon>Bacillales</taxon>
        <taxon>Bacillaceae</taxon>
        <taxon>Alkalibacillus</taxon>
    </lineage>
</organism>
<dbReference type="PROSITE" id="PS50943">
    <property type="entry name" value="HTH_CROC1"/>
    <property type="match status" value="1"/>
</dbReference>
<evidence type="ECO:0000313" key="2">
    <source>
        <dbReference type="EMBL" id="MET3683659.1"/>
    </source>
</evidence>
<dbReference type="Gene3D" id="1.10.260.40">
    <property type="entry name" value="lambda repressor-like DNA-binding domains"/>
    <property type="match status" value="1"/>
</dbReference>
<dbReference type="InterPro" id="IPR010982">
    <property type="entry name" value="Lambda_DNA-bd_dom_sf"/>
</dbReference>
<proteinExistence type="predicted"/>
<keyword evidence="3" id="KW-1185">Reference proteome</keyword>
<evidence type="ECO:0000313" key="3">
    <source>
        <dbReference type="Proteomes" id="UP001549167"/>
    </source>
</evidence>
<sequence length="79" mass="9026">MDKIEKLTADRAVRVRLKTLLEARGMTQTDLVELTGLRHATISNLARERYDRVQLEHLAIIATALDVTDINDLLTIEKR</sequence>
<reference evidence="2 3" key="1">
    <citation type="submission" date="2024-06" db="EMBL/GenBank/DDBJ databases">
        <title>Genomic Encyclopedia of Type Strains, Phase IV (KMG-IV): sequencing the most valuable type-strain genomes for metagenomic binning, comparative biology and taxonomic classification.</title>
        <authorList>
            <person name="Goeker M."/>
        </authorList>
    </citation>
    <scope>NUCLEOTIDE SEQUENCE [LARGE SCALE GENOMIC DNA]</scope>
    <source>
        <strain evidence="2 3">DSM 23520</strain>
    </source>
</reference>